<feature type="region of interest" description="Disordered" evidence="1">
    <location>
        <begin position="1"/>
        <end position="28"/>
    </location>
</feature>
<comment type="caution">
    <text evidence="3">The sequence shown here is derived from an EMBL/GenBank/DDBJ whole genome shotgun (WGS) entry which is preliminary data.</text>
</comment>
<dbReference type="Gene3D" id="1.10.8.60">
    <property type="match status" value="2"/>
</dbReference>
<dbReference type="Gene3D" id="3.40.50.300">
    <property type="entry name" value="P-loop containing nucleotide triphosphate hydrolases"/>
    <property type="match status" value="2"/>
</dbReference>
<feature type="region of interest" description="Disordered" evidence="1">
    <location>
        <begin position="59"/>
        <end position="115"/>
    </location>
</feature>
<protein>
    <submittedName>
        <fullName evidence="3">Ribosome biogenesis ATPase rix7</fullName>
    </submittedName>
</protein>
<accession>A0ABD1G7Z4</accession>
<dbReference type="InterPro" id="IPR055278">
    <property type="entry name" value="CDC48c"/>
</dbReference>
<gene>
    <name evidence="3" type="primary">RIX7</name>
    <name evidence="3" type="ORF">AAHA92_24617</name>
</gene>
<dbReference type="SMART" id="SM00382">
    <property type="entry name" value="AAA"/>
    <property type="match status" value="2"/>
</dbReference>
<feature type="domain" description="AAA+ ATPase" evidence="2">
    <location>
        <begin position="460"/>
        <end position="601"/>
    </location>
</feature>
<dbReference type="InterPro" id="IPR027417">
    <property type="entry name" value="P-loop_NTPase"/>
</dbReference>
<sequence>MPSTHRKTPLSGKESSMAGENASVAGTLHASDDQIQRCFVETAAAAGPKNAQNVQLSMDEPAAKRQKHDESQTANRKIEVARASASASYSDSNVRELDSARNHKSGGNGREEDANGGIMAIVGNLGRGNKLGNSKREVKKNESKWPMFSDIGGLHMDMLRDLNKEVVAPMLQLKLRRMFGSTQILLHGPPGCGKTMLARAIGNEARVPFYEASAAALKSSVSGILELFSRAYKNAPSIVFIDEIDALTSETDSLLQCPVKHLMACMDLERSHFGPGGYVLTIGATNKPKALDLALRQRFDREFFLDVPRKNERHDILSVLTRNHKIEVCFDLRKLASWTQGFVARDLVELVNKARMDALNDAISSRAYEKSFKDGYEAYGKPFSDEEFEGLRLTLFNFYEANGMVWPSAEMEEFSKTSYTNWDDVGGLQLLKLEFERRVVKRIKFPQVYASLGEIEMKDIPSSFFLYGPHGCGKTLIVQALAKEAGANFMHIKGTELLKFGSWSRMMVENIFKCAKLHPPCIVFFDELDIFSPEDFTDKDLEENGDVWKSEEYREVRNQVFEIKNESDAYVFASSSKVEIMDRIPLIKEEFGRVLYAPLPSPEERGEILKALALYKPIDAEVDLMALGKHDACHNFSGADLFTLVTLASAFTIDRPSLPCGGSMSITDADFNEVLAKISPSLSVEELQKWALHAEKIDVVDGVSVMDWLTYVL</sequence>
<dbReference type="InterPro" id="IPR003959">
    <property type="entry name" value="ATPase_AAA_core"/>
</dbReference>
<dbReference type="Proteomes" id="UP001567538">
    <property type="component" value="Unassembled WGS sequence"/>
</dbReference>
<dbReference type="InterPro" id="IPR003960">
    <property type="entry name" value="ATPase_AAA_CS"/>
</dbReference>
<organism evidence="3 4">
    <name type="scientific">Salvia divinorum</name>
    <name type="common">Maria pastora</name>
    <name type="synonym">Diviner's sage</name>
    <dbReference type="NCBI Taxonomy" id="28513"/>
    <lineage>
        <taxon>Eukaryota</taxon>
        <taxon>Viridiplantae</taxon>
        <taxon>Streptophyta</taxon>
        <taxon>Embryophyta</taxon>
        <taxon>Tracheophyta</taxon>
        <taxon>Spermatophyta</taxon>
        <taxon>Magnoliopsida</taxon>
        <taxon>eudicotyledons</taxon>
        <taxon>Gunneridae</taxon>
        <taxon>Pentapetalae</taxon>
        <taxon>asterids</taxon>
        <taxon>lamiids</taxon>
        <taxon>Lamiales</taxon>
        <taxon>Lamiaceae</taxon>
        <taxon>Nepetoideae</taxon>
        <taxon>Mentheae</taxon>
        <taxon>Salviinae</taxon>
        <taxon>Salvia</taxon>
        <taxon>Salvia subgen. Calosphace</taxon>
    </lineage>
</organism>
<dbReference type="AlphaFoldDB" id="A0ABD1G7Z4"/>
<dbReference type="PANTHER" id="PTHR48470">
    <property type="entry name" value="CELL DIVISION CONTROL PROTEIN 48 C ISOFORM 1"/>
    <property type="match status" value="1"/>
</dbReference>
<dbReference type="Pfam" id="PF00004">
    <property type="entry name" value="AAA"/>
    <property type="match status" value="2"/>
</dbReference>
<dbReference type="SUPFAM" id="SSF52540">
    <property type="entry name" value="P-loop containing nucleoside triphosphate hydrolases"/>
    <property type="match status" value="2"/>
</dbReference>
<feature type="domain" description="AAA+ ATPase" evidence="2">
    <location>
        <begin position="180"/>
        <end position="309"/>
    </location>
</feature>
<reference evidence="3 4" key="1">
    <citation type="submission" date="2024-06" db="EMBL/GenBank/DDBJ databases">
        <title>A chromosome level genome sequence of Diviner's sage (Salvia divinorum).</title>
        <authorList>
            <person name="Ford S.A."/>
            <person name="Ro D.-K."/>
            <person name="Ness R.W."/>
            <person name="Phillips M.A."/>
        </authorList>
    </citation>
    <scope>NUCLEOTIDE SEQUENCE [LARGE SCALE GENOMIC DNA]</scope>
    <source>
        <strain evidence="3">SAF-2024a</strain>
        <tissue evidence="3">Leaf</tissue>
    </source>
</reference>
<dbReference type="InterPro" id="IPR003593">
    <property type="entry name" value="AAA+_ATPase"/>
</dbReference>
<feature type="compositionally biased region" description="Basic and acidic residues" evidence="1">
    <location>
        <begin position="61"/>
        <end position="80"/>
    </location>
</feature>
<evidence type="ECO:0000259" key="2">
    <source>
        <dbReference type="SMART" id="SM00382"/>
    </source>
</evidence>
<keyword evidence="4" id="KW-1185">Reference proteome</keyword>
<dbReference type="PANTHER" id="PTHR48470:SF1">
    <property type="entry name" value="CELL DIVISION CONTROL PROTEIN 48 C ISOFORM 1"/>
    <property type="match status" value="1"/>
</dbReference>
<evidence type="ECO:0000313" key="3">
    <source>
        <dbReference type="EMBL" id="KAL1540235.1"/>
    </source>
</evidence>
<evidence type="ECO:0000313" key="4">
    <source>
        <dbReference type="Proteomes" id="UP001567538"/>
    </source>
</evidence>
<dbReference type="EMBL" id="JBEAFC010000009">
    <property type="protein sequence ID" value="KAL1540235.1"/>
    <property type="molecule type" value="Genomic_DNA"/>
</dbReference>
<name>A0ABD1G7Z4_SALDI</name>
<dbReference type="PROSITE" id="PS00674">
    <property type="entry name" value="AAA"/>
    <property type="match status" value="1"/>
</dbReference>
<evidence type="ECO:0000256" key="1">
    <source>
        <dbReference type="SAM" id="MobiDB-lite"/>
    </source>
</evidence>
<proteinExistence type="predicted"/>
<feature type="compositionally biased region" description="Low complexity" evidence="1">
    <location>
        <begin position="81"/>
        <end position="92"/>
    </location>
</feature>